<proteinExistence type="predicted"/>
<comment type="caution">
    <text evidence="2">The sequence shown here is derived from an EMBL/GenBank/DDBJ whole genome shotgun (WGS) entry which is preliminary data.</text>
</comment>
<keyword evidence="1" id="KW-0472">Membrane</keyword>
<feature type="transmembrane region" description="Helical" evidence="1">
    <location>
        <begin position="12"/>
        <end position="31"/>
    </location>
</feature>
<keyword evidence="1" id="KW-1133">Transmembrane helix</keyword>
<evidence type="ECO:0000313" key="3">
    <source>
        <dbReference type="Proteomes" id="UP000237466"/>
    </source>
</evidence>
<dbReference type="AlphaFoldDB" id="A0A2S3R237"/>
<evidence type="ECO:0000313" key="2">
    <source>
        <dbReference type="EMBL" id="POB47179.1"/>
    </source>
</evidence>
<feature type="transmembrane region" description="Helical" evidence="1">
    <location>
        <begin position="57"/>
        <end position="74"/>
    </location>
</feature>
<organism evidence="2 3">
    <name type="scientific">Vibrio vulnificus</name>
    <dbReference type="NCBI Taxonomy" id="672"/>
    <lineage>
        <taxon>Bacteria</taxon>
        <taxon>Pseudomonadati</taxon>
        <taxon>Pseudomonadota</taxon>
        <taxon>Gammaproteobacteria</taxon>
        <taxon>Vibrionales</taxon>
        <taxon>Vibrionaceae</taxon>
        <taxon>Vibrio</taxon>
    </lineage>
</organism>
<dbReference type="EMBL" id="PDGH01000101">
    <property type="protein sequence ID" value="POB47179.1"/>
    <property type="molecule type" value="Genomic_DNA"/>
</dbReference>
<evidence type="ECO:0000256" key="1">
    <source>
        <dbReference type="SAM" id="Phobius"/>
    </source>
</evidence>
<gene>
    <name evidence="2" type="ORF">CRN52_13955</name>
</gene>
<dbReference type="Proteomes" id="UP000237466">
    <property type="component" value="Unassembled WGS sequence"/>
</dbReference>
<protein>
    <submittedName>
        <fullName evidence="2">Uncharacterized protein</fullName>
    </submittedName>
</protein>
<name>A0A2S3R237_VIBVL</name>
<keyword evidence="1" id="KW-0812">Transmembrane</keyword>
<sequence>MGKDVKIHIPSLLIAFFSLFGLAFTFSVYIIDPEVGQMLDQATIAPTGNFSLRAMRIPLGVIFVVASFISWVNWPDKLSKGQ</sequence>
<reference evidence="2 3" key="1">
    <citation type="journal article" date="2018" name="Front. Microbiol.">
        <title>Phylogeny of Vibrio vulnificus from the Analysis of the Core-Genome: Implications for Intra-Species Taxonomy.</title>
        <authorList>
            <person name="Roig F.J."/>
            <person name="Gonzalez-Candelas F."/>
            <person name="Sanjuan E."/>
            <person name="Fouz B."/>
            <person name="Feil E.J."/>
            <person name="Llorens C."/>
            <person name="Baker-Austin C."/>
            <person name="Oliver J.D."/>
            <person name="Danin-Poleg Y."/>
            <person name="Gibas C.J."/>
            <person name="Kashi Y."/>
            <person name="Gulig P.A."/>
            <person name="Morrison S.S."/>
            <person name="Amaro C."/>
        </authorList>
    </citation>
    <scope>NUCLEOTIDE SEQUENCE [LARGE SCALE GENOMIC DNA]</scope>
    <source>
        <strain evidence="2 3">CECT4608</strain>
    </source>
</reference>
<accession>A0A2S3R237</accession>